<accession>A0A143PF77</accession>
<organism evidence="7 8">
    <name type="scientific">Luteitalea pratensis</name>
    <dbReference type="NCBI Taxonomy" id="1855912"/>
    <lineage>
        <taxon>Bacteria</taxon>
        <taxon>Pseudomonadati</taxon>
        <taxon>Acidobacteriota</taxon>
        <taxon>Vicinamibacteria</taxon>
        <taxon>Vicinamibacterales</taxon>
        <taxon>Vicinamibacteraceae</taxon>
        <taxon>Luteitalea</taxon>
    </lineage>
</organism>
<feature type="transmembrane region" description="Helical" evidence="5">
    <location>
        <begin position="123"/>
        <end position="143"/>
    </location>
</feature>
<feature type="transmembrane region" description="Helical" evidence="5">
    <location>
        <begin position="194"/>
        <end position="221"/>
    </location>
</feature>
<keyword evidence="5" id="KW-1003">Cell membrane</keyword>
<dbReference type="EMBL" id="CP015136">
    <property type="protein sequence ID" value="AMY06950.1"/>
    <property type="molecule type" value="Genomic_DNA"/>
</dbReference>
<dbReference type="KEGG" id="abac:LuPra_00114"/>
<protein>
    <recommendedName>
        <fullName evidence="5">NADH-quinone oxidoreductase subunit H</fullName>
        <ecNumber evidence="5">7.1.1.-</ecNumber>
    </recommendedName>
    <alternativeName>
        <fullName evidence="5">NADH dehydrogenase I subunit H</fullName>
    </alternativeName>
    <alternativeName>
        <fullName evidence="5">NDH-1 subunit H</fullName>
    </alternativeName>
</protein>
<evidence type="ECO:0000313" key="7">
    <source>
        <dbReference type="EMBL" id="AMY06950.1"/>
    </source>
</evidence>
<dbReference type="HAMAP" id="MF_01350">
    <property type="entry name" value="NDH1_NuoH"/>
    <property type="match status" value="1"/>
</dbReference>
<comment type="subcellular location">
    <subcellularLocation>
        <location evidence="5 6">Cell membrane</location>
        <topology evidence="5 6">Multi-pass membrane protein</topology>
    </subcellularLocation>
    <subcellularLocation>
        <location evidence="1">Membrane</location>
        <topology evidence="1">Multi-pass membrane protein</topology>
    </subcellularLocation>
</comment>
<dbReference type="GO" id="GO:0003954">
    <property type="term" value="F:NADH dehydrogenase activity"/>
    <property type="evidence" value="ECO:0007669"/>
    <property type="project" value="TreeGrafter"/>
</dbReference>
<evidence type="ECO:0000256" key="6">
    <source>
        <dbReference type="RuleBase" id="RU000471"/>
    </source>
</evidence>
<comment type="catalytic activity">
    <reaction evidence="5">
        <text>a quinone + NADH + 5 H(+)(in) = a quinol + NAD(+) + 4 H(+)(out)</text>
        <dbReference type="Rhea" id="RHEA:57888"/>
        <dbReference type="ChEBI" id="CHEBI:15378"/>
        <dbReference type="ChEBI" id="CHEBI:24646"/>
        <dbReference type="ChEBI" id="CHEBI:57540"/>
        <dbReference type="ChEBI" id="CHEBI:57945"/>
        <dbReference type="ChEBI" id="CHEBI:132124"/>
    </reaction>
</comment>
<feature type="transmembrane region" description="Helical" evidence="5">
    <location>
        <begin position="256"/>
        <end position="276"/>
    </location>
</feature>
<evidence type="ECO:0000256" key="2">
    <source>
        <dbReference type="ARBA" id="ARBA00022692"/>
    </source>
</evidence>
<sequence length="363" mass="39922">MMPDLLIKLTLVGIVFFGVLNLAGLHTWIERKQSAIMQDRIGANRASIYGFKLMGLFHPLADAVKMFTKEDIIPDGADRVLHMLAPALSVFFALVAFAGIPFGDRVVIGERVIDLQVARIDVALLYVFAMLSLGVYGVILAGFASRNNYAMLGGLRATAQMISYEIALGIAIIGVIMVYGTLDLQELVRGQGRYVAGWIPLWGIVVQPVAFFVFLTAALAATKRTPFDMPEGESEVIGYFVEYSGMKFGMFYLADFLETIMVACLVTTLFLGGWQVPYLMPDGFHFPWGAELPLSSWTYAVLGVGSFSIKVLAFCWLFMQIRWTLPRLRYDQLMVLGWKGLFPIAVANVLVTAAALALLGGKS</sequence>
<evidence type="ECO:0000256" key="5">
    <source>
        <dbReference type="HAMAP-Rule" id="MF_01350"/>
    </source>
</evidence>
<dbReference type="InterPro" id="IPR018086">
    <property type="entry name" value="NADH_UbQ_OxRdtase_su1_CS"/>
</dbReference>
<comment type="subunit">
    <text evidence="5">NDH-1 is composed of 14 different subunits. Subunits NuoA, H, J, K, L, M, N constitute the membrane sector of the complex.</text>
</comment>
<feature type="transmembrane region" description="Helical" evidence="5">
    <location>
        <begin position="6"/>
        <end position="29"/>
    </location>
</feature>
<evidence type="ECO:0000256" key="4">
    <source>
        <dbReference type="ARBA" id="ARBA00023136"/>
    </source>
</evidence>
<evidence type="ECO:0000256" key="1">
    <source>
        <dbReference type="ARBA" id="ARBA00004141"/>
    </source>
</evidence>
<keyword evidence="7" id="KW-0560">Oxidoreductase</keyword>
<keyword evidence="5" id="KW-1278">Translocase</keyword>
<feature type="transmembrane region" description="Helical" evidence="5">
    <location>
        <begin position="164"/>
        <end position="182"/>
    </location>
</feature>
<dbReference type="PANTHER" id="PTHR11432:SF3">
    <property type="entry name" value="NADH-UBIQUINONE OXIDOREDUCTASE CHAIN 1"/>
    <property type="match status" value="1"/>
</dbReference>
<gene>
    <name evidence="5 7" type="primary">nuoH</name>
    <name evidence="7" type="ORF">LuPra_00114</name>
</gene>
<reference evidence="8" key="2">
    <citation type="submission" date="2016-04" db="EMBL/GenBank/DDBJ databases">
        <title>First Complete Genome Sequence of a Subdivision 6 Acidobacterium.</title>
        <authorList>
            <person name="Huang S."/>
            <person name="Vieira S."/>
            <person name="Bunk B."/>
            <person name="Riedel T."/>
            <person name="Sproeer C."/>
            <person name="Overmann J."/>
        </authorList>
    </citation>
    <scope>NUCLEOTIDE SEQUENCE [LARGE SCALE GENOMIC DNA]</scope>
    <source>
        <strain evidence="8">DSM 100886 HEG_-6_39</strain>
    </source>
</reference>
<feature type="transmembrane region" description="Helical" evidence="5">
    <location>
        <begin position="340"/>
        <end position="360"/>
    </location>
</feature>
<dbReference type="Proteomes" id="UP000076079">
    <property type="component" value="Chromosome"/>
</dbReference>
<dbReference type="AlphaFoldDB" id="A0A143PF77"/>
<comment type="similarity">
    <text evidence="5 6">Belongs to the complex I subunit 1 family.</text>
</comment>
<evidence type="ECO:0000313" key="8">
    <source>
        <dbReference type="Proteomes" id="UP000076079"/>
    </source>
</evidence>
<feature type="transmembrane region" description="Helical" evidence="5">
    <location>
        <begin position="296"/>
        <end position="319"/>
    </location>
</feature>
<keyword evidence="3 5" id="KW-1133">Transmembrane helix</keyword>
<dbReference type="GO" id="GO:0005886">
    <property type="term" value="C:plasma membrane"/>
    <property type="evidence" value="ECO:0007669"/>
    <property type="project" value="UniProtKB-SubCell"/>
</dbReference>
<dbReference type="OrthoDB" id="9803734at2"/>
<keyword evidence="5" id="KW-0830">Ubiquinone</keyword>
<dbReference type="RefSeq" id="WP_110168964.1">
    <property type="nucleotide sequence ID" value="NZ_CP015136.1"/>
</dbReference>
<evidence type="ECO:0000256" key="3">
    <source>
        <dbReference type="ARBA" id="ARBA00022989"/>
    </source>
</evidence>
<reference evidence="7 8" key="1">
    <citation type="journal article" date="2016" name="Genome Announc.">
        <title>First Complete Genome Sequence of a Subdivision 6 Acidobacterium Strain.</title>
        <authorList>
            <person name="Huang S."/>
            <person name="Vieira S."/>
            <person name="Bunk B."/>
            <person name="Riedel T."/>
            <person name="Sproer C."/>
            <person name="Overmann J."/>
        </authorList>
    </citation>
    <scope>NUCLEOTIDE SEQUENCE [LARGE SCALE GENOMIC DNA]</scope>
    <source>
        <strain evidence="8">DSM 100886 HEG_-6_39</strain>
    </source>
</reference>
<dbReference type="PATRIC" id="fig|1813736.3.peg.124"/>
<dbReference type="InterPro" id="IPR001694">
    <property type="entry name" value="NADH_UbQ_OxRdtase_su1/FPO"/>
</dbReference>
<dbReference type="Pfam" id="PF00146">
    <property type="entry name" value="NADHdh"/>
    <property type="match status" value="1"/>
</dbReference>
<dbReference type="GO" id="GO:0048038">
    <property type="term" value="F:quinone binding"/>
    <property type="evidence" value="ECO:0007669"/>
    <property type="project" value="UniProtKB-KW"/>
</dbReference>
<keyword evidence="5 6" id="KW-0520">NAD</keyword>
<dbReference type="PROSITE" id="PS00668">
    <property type="entry name" value="COMPLEX1_ND1_2"/>
    <property type="match status" value="1"/>
</dbReference>
<name>A0A143PF77_LUTPR</name>
<keyword evidence="2 5" id="KW-0812">Transmembrane</keyword>
<dbReference type="GO" id="GO:0016655">
    <property type="term" value="F:oxidoreductase activity, acting on NAD(P)H, quinone or similar compound as acceptor"/>
    <property type="evidence" value="ECO:0007669"/>
    <property type="project" value="UniProtKB-UniRule"/>
</dbReference>
<keyword evidence="4 5" id="KW-0472">Membrane</keyword>
<proteinExistence type="inferred from homology"/>
<comment type="function">
    <text evidence="5">NDH-1 shuttles electrons from NADH, via FMN and iron-sulfur (Fe-S) centers, to quinones in the respiratory chain. The immediate electron acceptor for the enzyme in this species is believed to be ubiquinone. Couples the redox reaction to proton translocation (for every two electrons transferred, four hydrogen ions are translocated across the cytoplasmic membrane), and thus conserves the redox energy in a proton gradient. This subunit may bind ubiquinone.</text>
</comment>
<dbReference type="EC" id="7.1.1.-" evidence="5"/>
<dbReference type="PANTHER" id="PTHR11432">
    <property type="entry name" value="NADH DEHYDROGENASE SUBUNIT 1"/>
    <property type="match status" value="1"/>
</dbReference>
<keyword evidence="8" id="KW-1185">Reference proteome</keyword>
<dbReference type="STRING" id="1855912.LuPra_00114"/>
<dbReference type="GO" id="GO:0009060">
    <property type="term" value="P:aerobic respiration"/>
    <property type="evidence" value="ECO:0007669"/>
    <property type="project" value="TreeGrafter"/>
</dbReference>
<feature type="transmembrane region" description="Helical" evidence="5">
    <location>
        <begin position="83"/>
        <end position="103"/>
    </location>
</feature>
<keyword evidence="5" id="KW-0874">Quinone</keyword>